<dbReference type="Proteomes" id="UP000078561">
    <property type="component" value="Unassembled WGS sequence"/>
</dbReference>
<dbReference type="EMBL" id="LT552594">
    <property type="protein sequence ID" value="SAL99264.1"/>
    <property type="molecule type" value="Genomic_DNA"/>
</dbReference>
<dbReference type="InterPro" id="IPR011989">
    <property type="entry name" value="ARM-like"/>
</dbReference>
<protein>
    <recommendedName>
        <fullName evidence="3">Neurochondrin</fullName>
    </recommendedName>
</protein>
<dbReference type="PANTHER" id="PTHR13109:SF7">
    <property type="entry name" value="NEUROCHONDRIN"/>
    <property type="match status" value="1"/>
</dbReference>
<name>A0A163JGX1_ABSGL</name>
<sequence>MASISSSSSDRTAEIDRCLGLIAPSASDESKFVGMLMLPRLLNQDDHASIQHVFERMNFKFIERLLRTNHEVGGEVPDHVLKEIAVNILACFAHYEALAPTQNMVDRIPGLSTVLTPNDTTEVTQEALHVLTNVATTKEGLVRILDPDVLKNIMEVFAGTRSDEERQLCFQLLSCTYARAFHLLDASSKPIPSLTSAVKYSLQTSTLPILASLFNHTQDKLKLDALALLHSILIHGTEWVRDTTQWKNVDKFLDNMRLGLQQVLGSKLGDAVRDQALVVVSCLLRAFGPDWLFSWLKQTKSVNRKGKNKNTTDPLYLNAHFPVLVIHLVSVEARVMLDVVQDHWVATHGGGDDGGRIVEVDPVKETRHQTMIPVYFEILESAIEYLAAQYDEDKDSGMDAEVLLKIRKALTEVMDVVMEMLKFMQDTADDEQELEDNMIAQASMRIIALWLAEEGFEM</sequence>
<proteinExistence type="predicted"/>
<evidence type="ECO:0000313" key="2">
    <source>
        <dbReference type="Proteomes" id="UP000078561"/>
    </source>
</evidence>
<dbReference type="SUPFAM" id="SSF48371">
    <property type="entry name" value="ARM repeat"/>
    <property type="match status" value="1"/>
</dbReference>
<dbReference type="PANTHER" id="PTHR13109">
    <property type="entry name" value="NEUROCHONDRIN"/>
    <property type="match status" value="1"/>
</dbReference>
<organism evidence="1">
    <name type="scientific">Absidia glauca</name>
    <name type="common">Pin mould</name>
    <dbReference type="NCBI Taxonomy" id="4829"/>
    <lineage>
        <taxon>Eukaryota</taxon>
        <taxon>Fungi</taxon>
        <taxon>Fungi incertae sedis</taxon>
        <taxon>Mucoromycota</taxon>
        <taxon>Mucoromycotina</taxon>
        <taxon>Mucoromycetes</taxon>
        <taxon>Mucorales</taxon>
        <taxon>Cunninghamellaceae</taxon>
        <taxon>Absidia</taxon>
    </lineage>
</organism>
<evidence type="ECO:0008006" key="3">
    <source>
        <dbReference type="Google" id="ProtNLM"/>
    </source>
</evidence>
<dbReference type="InParanoid" id="A0A163JGX1"/>
<dbReference type="InterPro" id="IPR008709">
    <property type="entry name" value="Neurochondrin"/>
</dbReference>
<evidence type="ECO:0000313" key="1">
    <source>
        <dbReference type="EMBL" id="SAL99264.1"/>
    </source>
</evidence>
<dbReference type="AlphaFoldDB" id="A0A163JGX1"/>
<gene>
    <name evidence="1" type="primary">ABSGL_04865.1 scaffold 6035</name>
</gene>
<keyword evidence="2" id="KW-1185">Reference proteome</keyword>
<dbReference type="Gene3D" id="1.25.10.10">
    <property type="entry name" value="Leucine-rich Repeat Variant"/>
    <property type="match status" value="1"/>
</dbReference>
<dbReference type="STRING" id="4829.A0A163JGX1"/>
<dbReference type="OrthoDB" id="8962942at2759"/>
<dbReference type="InterPro" id="IPR016024">
    <property type="entry name" value="ARM-type_fold"/>
</dbReference>
<dbReference type="OMA" id="IVHYKKP"/>
<dbReference type="Pfam" id="PF05536">
    <property type="entry name" value="Neurochondrin"/>
    <property type="match status" value="1"/>
</dbReference>
<reference evidence="1" key="1">
    <citation type="submission" date="2016-04" db="EMBL/GenBank/DDBJ databases">
        <authorList>
            <person name="Evans L.H."/>
            <person name="Alamgir A."/>
            <person name="Owens N."/>
            <person name="Weber N.D."/>
            <person name="Virtaneva K."/>
            <person name="Barbian K."/>
            <person name="Babar A."/>
            <person name="Rosenke K."/>
        </authorList>
    </citation>
    <scope>NUCLEOTIDE SEQUENCE [LARGE SCALE GENOMIC DNA]</scope>
    <source>
        <strain evidence="1">CBS 101.48</strain>
    </source>
</reference>
<accession>A0A163JGX1</accession>